<dbReference type="PANTHER" id="PTHR48090:SF1">
    <property type="entry name" value="PROPHAGE BACTOPRENOL GLUCOSYL TRANSFERASE HOMOLOG"/>
    <property type="match status" value="1"/>
</dbReference>
<keyword evidence="4 7" id="KW-0812">Transmembrane</keyword>
<evidence type="ECO:0000313" key="9">
    <source>
        <dbReference type="EMBL" id="QDO83961.1"/>
    </source>
</evidence>
<keyword evidence="5 7" id="KW-1133">Transmembrane helix</keyword>
<evidence type="ECO:0000256" key="2">
    <source>
        <dbReference type="ARBA" id="ARBA00022676"/>
    </source>
</evidence>
<evidence type="ECO:0000256" key="3">
    <source>
        <dbReference type="ARBA" id="ARBA00022679"/>
    </source>
</evidence>
<dbReference type="Gene3D" id="3.90.550.10">
    <property type="entry name" value="Spore Coat Polysaccharide Biosynthesis Protein SpsA, Chain A"/>
    <property type="match status" value="1"/>
</dbReference>
<evidence type="ECO:0000256" key="7">
    <source>
        <dbReference type="SAM" id="Phobius"/>
    </source>
</evidence>
<evidence type="ECO:0000259" key="8">
    <source>
        <dbReference type="Pfam" id="PF00535"/>
    </source>
</evidence>
<organism evidence="9 10">
    <name type="scientific">Shewanella psychropiezotolerans</name>
    <dbReference type="NCBI Taxonomy" id="2593655"/>
    <lineage>
        <taxon>Bacteria</taxon>
        <taxon>Pseudomonadati</taxon>
        <taxon>Pseudomonadota</taxon>
        <taxon>Gammaproteobacteria</taxon>
        <taxon>Alteromonadales</taxon>
        <taxon>Shewanellaceae</taxon>
        <taxon>Shewanella</taxon>
    </lineage>
</organism>
<accession>A0ABX5X3Z6</accession>
<feature type="transmembrane region" description="Helical" evidence="7">
    <location>
        <begin position="227"/>
        <end position="248"/>
    </location>
</feature>
<dbReference type="EMBL" id="CP041614">
    <property type="protein sequence ID" value="QDO83961.1"/>
    <property type="molecule type" value="Genomic_DNA"/>
</dbReference>
<reference evidence="9 10" key="1">
    <citation type="submission" date="2019-07" db="EMBL/GenBank/DDBJ databases">
        <title>Shewanella sp. YLB-06 whole genomic sequence.</title>
        <authorList>
            <person name="Yu L."/>
        </authorList>
    </citation>
    <scope>NUCLEOTIDE SEQUENCE [LARGE SCALE GENOMIC DNA]</scope>
    <source>
        <strain evidence="9 10">YLB-06</strain>
    </source>
</reference>
<dbReference type="RefSeq" id="WP_144046327.1">
    <property type="nucleotide sequence ID" value="NZ_CP041614.1"/>
</dbReference>
<dbReference type="Proteomes" id="UP000315947">
    <property type="component" value="Chromosome"/>
</dbReference>
<keyword evidence="2" id="KW-0328">Glycosyltransferase</keyword>
<evidence type="ECO:0000313" key="10">
    <source>
        <dbReference type="Proteomes" id="UP000315947"/>
    </source>
</evidence>
<evidence type="ECO:0000256" key="1">
    <source>
        <dbReference type="ARBA" id="ARBA00004141"/>
    </source>
</evidence>
<feature type="transmembrane region" description="Helical" evidence="7">
    <location>
        <begin position="260"/>
        <end position="285"/>
    </location>
</feature>
<sequence length="304" mass="34493">MISIICPMYNEEGALRLFFKTLLSVLSKQSNSFEIICIDDGCTDATLEELIKIKQKVKQIRIVSFSRNFGKEAALTAGFMLARGDAVIPIDADLQDPPELILTMLEQWHLGYKVVLAKRVDRSSDSFLKRSTANFFYTIHNQLASEKIPFNVGDFRLMDRIVVDAINLLPERQRFMKGLLSWVGFKSITIPYTRECRCNGESKFKLMQLWNLAIEGITSFSTIPLKIWSYIGASISLISFAYGSFIIIRTLVFGIEVPGYASLLVVVLFLGGTQLIGIGVLGEYISRVYLETKHRPLYIIEREY</sequence>
<proteinExistence type="predicted"/>
<protein>
    <submittedName>
        <fullName evidence="9">Glycosyltransferase family 2 protein</fullName>
    </submittedName>
</protein>
<comment type="subcellular location">
    <subcellularLocation>
        <location evidence="1">Membrane</location>
        <topology evidence="1">Multi-pass membrane protein</topology>
    </subcellularLocation>
</comment>
<dbReference type="SUPFAM" id="SSF53448">
    <property type="entry name" value="Nucleotide-diphospho-sugar transferases"/>
    <property type="match status" value="1"/>
</dbReference>
<name>A0ABX5X3Z6_9GAMM</name>
<gene>
    <name evidence="9" type="ORF">FM037_12855</name>
</gene>
<evidence type="ECO:0000256" key="5">
    <source>
        <dbReference type="ARBA" id="ARBA00022989"/>
    </source>
</evidence>
<keyword evidence="10" id="KW-1185">Reference proteome</keyword>
<dbReference type="InterPro" id="IPR050256">
    <property type="entry name" value="Glycosyltransferase_2"/>
</dbReference>
<dbReference type="Pfam" id="PF00535">
    <property type="entry name" value="Glycos_transf_2"/>
    <property type="match status" value="1"/>
</dbReference>
<dbReference type="InterPro" id="IPR001173">
    <property type="entry name" value="Glyco_trans_2-like"/>
</dbReference>
<keyword evidence="3" id="KW-0808">Transferase</keyword>
<evidence type="ECO:0000256" key="6">
    <source>
        <dbReference type="ARBA" id="ARBA00023136"/>
    </source>
</evidence>
<evidence type="ECO:0000256" key="4">
    <source>
        <dbReference type="ARBA" id="ARBA00022692"/>
    </source>
</evidence>
<keyword evidence="6 7" id="KW-0472">Membrane</keyword>
<dbReference type="InterPro" id="IPR029044">
    <property type="entry name" value="Nucleotide-diphossugar_trans"/>
</dbReference>
<dbReference type="CDD" id="cd04187">
    <property type="entry name" value="DPM1_like_bac"/>
    <property type="match status" value="1"/>
</dbReference>
<dbReference type="PANTHER" id="PTHR48090">
    <property type="entry name" value="UNDECAPRENYL-PHOSPHATE 4-DEOXY-4-FORMAMIDO-L-ARABINOSE TRANSFERASE-RELATED"/>
    <property type="match status" value="1"/>
</dbReference>
<feature type="domain" description="Glycosyltransferase 2-like" evidence="8">
    <location>
        <begin position="3"/>
        <end position="164"/>
    </location>
</feature>